<dbReference type="OrthoDB" id="4188854at2759"/>
<dbReference type="EMBL" id="LCZI01000082">
    <property type="protein sequence ID" value="KKZ68646.1"/>
    <property type="molecule type" value="Genomic_DNA"/>
</dbReference>
<evidence type="ECO:0000313" key="1">
    <source>
        <dbReference type="EMBL" id="KKZ68646.1"/>
    </source>
</evidence>
<proteinExistence type="predicted"/>
<name>A0A0G2JC56_9EURO</name>
<dbReference type="VEuPathDB" id="FungiDB:EMCG_05751"/>
<gene>
    <name evidence="1" type="ORF">EMCG_05751</name>
</gene>
<sequence length="56" mass="6601">MSMTDICISDKLYTLLYSLHRVNRDTDSFYNYIKSDNLSDSLKFDEEYAVTLSHEV</sequence>
<organism evidence="1 2">
    <name type="scientific">[Emmonsia] crescens</name>
    <dbReference type="NCBI Taxonomy" id="73230"/>
    <lineage>
        <taxon>Eukaryota</taxon>
        <taxon>Fungi</taxon>
        <taxon>Dikarya</taxon>
        <taxon>Ascomycota</taxon>
        <taxon>Pezizomycotina</taxon>
        <taxon>Eurotiomycetes</taxon>
        <taxon>Eurotiomycetidae</taxon>
        <taxon>Onygenales</taxon>
        <taxon>Ajellomycetaceae</taxon>
        <taxon>Emergomyces</taxon>
    </lineage>
</organism>
<dbReference type="AlphaFoldDB" id="A0A0G2JC56"/>
<protein>
    <submittedName>
        <fullName evidence="1">Uncharacterized protein</fullName>
    </submittedName>
</protein>
<comment type="caution">
    <text evidence="1">The sequence shown here is derived from an EMBL/GenBank/DDBJ whole genome shotgun (WGS) entry which is preliminary data.</text>
</comment>
<dbReference type="Proteomes" id="UP000034164">
    <property type="component" value="Unassembled WGS sequence"/>
</dbReference>
<evidence type="ECO:0000313" key="2">
    <source>
        <dbReference type="Proteomes" id="UP000034164"/>
    </source>
</evidence>
<reference evidence="2" key="1">
    <citation type="journal article" date="2015" name="PLoS Genet.">
        <title>The dynamic genome and transcriptome of the human fungal pathogen Blastomyces and close relative Emmonsia.</title>
        <authorList>
            <person name="Munoz J.F."/>
            <person name="Gauthier G.M."/>
            <person name="Desjardins C.A."/>
            <person name="Gallo J.E."/>
            <person name="Holder J."/>
            <person name="Sullivan T.D."/>
            <person name="Marty A.J."/>
            <person name="Carmen J.C."/>
            <person name="Chen Z."/>
            <person name="Ding L."/>
            <person name="Gujja S."/>
            <person name="Magrini V."/>
            <person name="Misas E."/>
            <person name="Mitreva M."/>
            <person name="Priest M."/>
            <person name="Saif S."/>
            <person name="Whiston E.A."/>
            <person name="Young S."/>
            <person name="Zeng Q."/>
            <person name="Goldman W.E."/>
            <person name="Mardis E.R."/>
            <person name="Taylor J.W."/>
            <person name="McEwen J.G."/>
            <person name="Clay O.K."/>
            <person name="Klein B.S."/>
            <person name="Cuomo C.A."/>
        </authorList>
    </citation>
    <scope>NUCLEOTIDE SEQUENCE [LARGE SCALE GENOMIC DNA]</scope>
    <source>
        <strain evidence="2">UAMH 3008</strain>
    </source>
</reference>
<accession>A0A0G2JC56</accession>